<sequence>MLTKRGLNIIYDIYCYIEECFEAGVKDLKYVTCITNISILYYQGGILDHEHRAS</sequence>
<evidence type="ECO:0000313" key="1">
    <source>
        <dbReference type="EMBL" id="SEN96930.1"/>
    </source>
</evidence>
<proteinExistence type="predicted"/>
<protein>
    <submittedName>
        <fullName evidence="1">Uncharacterized protein</fullName>
    </submittedName>
</protein>
<organism evidence="1 2">
    <name type="scientific">Paenibacillus sophorae</name>
    <dbReference type="NCBI Taxonomy" id="1333845"/>
    <lineage>
        <taxon>Bacteria</taxon>
        <taxon>Bacillati</taxon>
        <taxon>Bacillota</taxon>
        <taxon>Bacilli</taxon>
        <taxon>Bacillales</taxon>
        <taxon>Paenibacillaceae</taxon>
        <taxon>Paenibacillus</taxon>
    </lineage>
</organism>
<evidence type="ECO:0000313" key="2">
    <source>
        <dbReference type="Proteomes" id="UP000198809"/>
    </source>
</evidence>
<dbReference type="EMBL" id="FODH01000004">
    <property type="protein sequence ID" value="SEN96930.1"/>
    <property type="molecule type" value="Genomic_DNA"/>
</dbReference>
<reference evidence="1 2" key="1">
    <citation type="submission" date="2016-10" db="EMBL/GenBank/DDBJ databases">
        <authorList>
            <person name="de Groot N.N."/>
        </authorList>
    </citation>
    <scope>NUCLEOTIDE SEQUENCE [LARGE SCALE GENOMIC DNA]</scope>
    <source>
        <strain evidence="1 2">CGMCC 1.10238</strain>
    </source>
</reference>
<gene>
    <name evidence="1" type="ORF">SAMN04487895_10428</name>
</gene>
<dbReference type="AlphaFoldDB" id="A0A1H8KVH2"/>
<accession>A0A1H8KVH2</accession>
<dbReference type="Proteomes" id="UP000198809">
    <property type="component" value="Unassembled WGS sequence"/>
</dbReference>
<dbReference type="STRING" id="1333845.SAMN04487895_10428"/>
<name>A0A1H8KVH2_9BACL</name>